<accession>A0ABS4DDG4</accession>
<protein>
    <submittedName>
        <fullName evidence="6">Site-specific integrase</fullName>
    </submittedName>
</protein>
<dbReference type="InterPro" id="IPR011010">
    <property type="entry name" value="DNA_brk_join_enz"/>
</dbReference>
<dbReference type="InterPro" id="IPR013762">
    <property type="entry name" value="Integrase-like_cat_sf"/>
</dbReference>
<evidence type="ECO:0000256" key="2">
    <source>
        <dbReference type="ARBA" id="ARBA00022908"/>
    </source>
</evidence>
<dbReference type="InterPro" id="IPR010998">
    <property type="entry name" value="Integrase_recombinase_N"/>
</dbReference>
<proteinExistence type="inferred from homology"/>
<keyword evidence="2" id="KW-0229">DNA integration</keyword>
<dbReference type="PANTHER" id="PTHR30349">
    <property type="entry name" value="PHAGE INTEGRASE-RELATED"/>
    <property type="match status" value="1"/>
</dbReference>
<dbReference type="SUPFAM" id="SSF56349">
    <property type="entry name" value="DNA breaking-rejoining enzymes"/>
    <property type="match status" value="1"/>
</dbReference>
<comment type="similarity">
    <text evidence="1">Belongs to the 'phage' integrase family.</text>
</comment>
<evidence type="ECO:0000256" key="4">
    <source>
        <dbReference type="ARBA" id="ARBA00023172"/>
    </source>
</evidence>
<name>A0ABS4DDG4_9CHLR</name>
<dbReference type="Proteomes" id="UP001193081">
    <property type="component" value="Unassembled WGS sequence"/>
</dbReference>
<dbReference type="InterPro" id="IPR004107">
    <property type="entry name" value="Integrase_SAM-like_N"/>
</dbReference>
<dbReference type="Pfam" id="PF13495">
    <property type="entry name" value="Phage_int_SAM_4"/>
    <property type="match status" value="1"/>
</dbReference>
<keyword evidence="3" id="KW-0238">DNA-binding</keyword>
<dbReference type="RefSeq" id="WP_135479570.1">
    <property type="nucleotide sequence ID" value="NZ_SIJK02000032.1"/>
</dbReference>
<dbReference type="Gene3D" id="1.10.443.10">
    <property type="entry name" value="Intergrase catalytic core"/>
    <property type="match status" value="1"/>
</dbReference>
<organism evidence="6 7">
    <name type="scientific">Candidatus Chloroploca mongolica</name>
    <dbReference type="NCBI Taxonomy" id="2528176"/>
    <lineage>
        <taxon>Bacteria</taxon>
        <taxon>Bacillati</taxon>
        <taxon>Chloroflexota</taxon>
        <taxon>Chloroflexia</taxon>
        <taxon>Chloroflexales</taxon>
        <taxon>Chloroflexineae</taxon>
        <taxon>Oscillochloridaceae</taxon>
        <taxon>Candidatus Chloroploca</taxon>
    </lineage>
</organism>
<reference evidence="6 7" key="1">
    <citation type="submission" date="2021-03" db="EMBL/GenBank/DDBJ databases">
        <authorList>
            <person name="Grouzdev D.S."/>
        </authorList>
    </citation>
    <scope>NUCLEOTIDE SEQUENCE [LARGE SCALE GENOMIC DNA]</scope>
    <source>
        <strain evidence="6 7">M50-1</strain>
    </source>
</reference>
<dbReference type="InterPro" id="IPR002104">
    <property type="entry name" value="Integrase_catalytic"/>
</dbReference>
<evidence type="ECO:0000256" key="1">
    <source>
        <dbReference type="ARBA" id="ARBA00008857"/>
    </source>
</evidence>
<keyword evidence="4" id="KW-0233">DNA recombination</keyword>
<comment type="caution">
    <text evidence="6">The sequence shown here is derived from an EMBL/GenBank/DDBJ whole genome shotgun (WGS) entry which is preliminary data.</text>
</comment>
<evidence type="ECO:0000256" key="3">
    <source>
        <dbReference type="ARBA" id="ARBA00023125"/>
    </source>
</evidence>
<evidence type="ECO:0000259" key="5">
    <source>
        <dbReference type="PROSITE" id="PS51898"/>
    </source>
</evidence>
<evidence type="ECO:0000313" key="7">
    <source>
        <dbReference type="Proteomes" id="UP001193081"/>
    </source>
</evidence>
<feature type="domain" description="Tyr recombinase" evidence="5">
    <location>
        <begin position="98"/>
        <end position="281"/>
    </location>
</feature>
<keyword evidence="7" id="KW-1185">Reference proteome</keyword>
<gene>
    <name evidence="6" type="ORF">EYB53_016775</name>
</gene>
<dbReference type="PANTHER" id="PTHR30349:SF64">
    <property type="entry name" value="PROPHAGE INTEGRASE INTD-RELATED"/>
    <property type="match status" value="1"/>
</dbReference>
<dbReference type="EMBL" id="SIJK02000032">
    <property type="protein sequence ID" value="MBP1467369.1"/>
    <property type="molecule type" value="Genomic_DNA"/>
</dbReference>
<dbReference type="Pfam" id="PF00589">
    <property type="entry name" value="Phage_integrase"/>
    <property type="match status" value="1"/>
</dbReference>
<dbReference type="InterPro" id="IPR050090">
    <property type="entry name" value="Tyrosine_recombinase_XerCD"/>
</dbReference>
<dbReference type="PROSITE" id="PS51898">
    <property type="entry name" value="TYR_RECOMBINASE"/>
    <property type="match status" value="1"/>
</dbReference>
<sequence>MTLLRQQMTEAMPLRGLAERTQESSLSAIQLLARHDGSSPDQLSEAQIRQSFVYLRTEKRVSPSTANVALNALKFRSASTLDRPWPFGDLIRPRLPTKLPVVLSSAEAWQIIHQVRRPHYRVCLSLIFTCGLRLLEGVRLQVSQIDSARMQLLIRGGKGKKDRAVPLPPATLRLLRQHWSTHRNPVWLFPSPGPTRDQWASATTPVEESAIQKAFRRALTETGIAKPASVHTVRHSWATHLLESGVNLRLIQAWLGHRSPSTTSIYTHLTRTAAQQASVALEALTAGLS</sequence>
<evidence type="ECO:0000313" key="6">
    <source>
        <dbReference type="EMBL" id="MBP1467369.1"/>
    </source>
</evidence>
<dbReference type="Gene3D" id="1.10.150.130">
    <property type="match status" value="1"/>
</dbReference>